<dbReference type="PRINTS" id="PR00184">
    <property type="entry name" value="NEISSPPORIN"/>
</dbReference>
<evidence type="ECO:0000256" key="2">
    <source>
        <dbReference type="ARBA" id="ARBA00011233"/>
    </source>
</evidence>
<dbReference type="GO" id="GO:0046930">
    <property type="term" value="C:pore complex"/>
    <property type="evidence" value="ECO:0007669"/>
    <property type="project" value="UniProtKB-KW"/>
</dbReference>
<dbReference type="PRINTS" id="PR00182">
    <property type="entry name" value="ECOLNEIPORIN"/>
</dbReference>
<gene>
    <name evidence="13" type="ORF">ESZ26_00950</name>
    <name evidence="14" type="ORF">ESZ27_11770</name>
</gene>
<feature type="chain" id="PRO_5022714500" evidence="11">
    <location>
        <begin position="23"/>
        <end position="308"/>
    </location>
</feature>
<evidence type="ECO:0000256" key="6">
    <source>
        <dbReference type="ARBA" id="ARBA00022729"/>
    </source>
</evidence>
<dbReference type="SUPFAM" id="SSF56935">
    <property type="entry name" value="Porins"/>
    <property type="match status" value="1"/>
</dbReference>
<keyword evidence="10" id="KW-0998">Cell outer membrane</keyword>
<dbReference type="InterPro" id="IPR023614">
    <property type="entry name" value="Porin_dom_sf"/>
</dbReference>
<keyword evidence="6 11" id="KW-0732">Signal</keyword>
<comment type="caution">
    <text evidence="14">The sequence shown here is derived from an EMBL/GenBank/DDBJ whole genome shotgun (WGS) entry which is preliminary data.</text>
</comment>
<keyword evidence="4" id="KW-1134">Transmembrane beta strand</keyword>
<dbReference type="InterPro" id="IPR002299">
    <property type="entry name" value="Porin_Neis"/>
</dbReference>
<keyword evidence="3" id="KW-0813">Transport</keyword>
<evidence type="ECO:0000256" key="5">
    <source>
        <dbReference type="ARBA" id="ARBA00022692"/>
    </source>
</evidence>
<evidence type="ECO:0000313" key="16">
    <source>
        <dbReference type="Proteomes" id="UP000321917"/>
    </source>
</evidence>
<dbReference type="Proteomes" id="UP000321525">
    <property type="component" value="Unassembled WGS sequence"/>
</dbReference>
<dbReference type="GO" id="GO:0034220">
    <property type="term" value="P:monoatomic ion transmembrane transport"/>
    <property type="evidence" value="ECO:0007669"/>
    <property type="project" value="InterPro"/>
</dbReference>
<dbReference type="EMBL" id="VOLR01000001">
    <property type="protein sequence ID" value="TWX62911.1"/>
    <property type="molecule type" value="Genomic_DNA"/>
</dbReference>
<proteinExistence type="predicted"/>
<evidence type="ECO:0000256" key="7">
    <source>
        <dbReference type="ARBA" id="ARBA00023065"/>
    </source>
</evidence>
<dbReference type="Proteomes" id="UP000321917">
    <property type="component" value="Unassembled WGS sequence"/>
</dbReference>
<dbReference type="PANTHER" id="PTHR34501:SF9">
    <property type="entry name" value="MAJOR OUTER MEMBRANE PROTEIN P.IA"/>
    <property type="match status" value="1"/>
</dbReference>
<name>A0A5C6Q9T5_9GAMM</name>
<evidence type="ECO:0000256" key="1">
    <source>
        <dbReference type="ARBA" id="ARBA00004571"/>
    </source>
</evidence>
<evidence type="ECO:0000313" key="14">
    <source>
        <dbReference type="EMBL" id="TWX65804.1"/>
    </source>
</evidence>
<accession>A0A5C6Q9T5</accession>
<dbReference type="GO" id="GO:0015288">
    <property type="term" value="F:porin activity"/>
    <property type="evidence" value="ECO:0007669"/>
    <property type="project" value="UniProtKB-KW"/>
</dbReference>
<comment type="subcellular location">
    <subcellularLocation>
        <location evidence="1">Cell outer membrane</location>
        <topology evidence="1">Multi-pass membrane protein</topology>
    </subcellularLocation>
</comment>
<keyword evidence="15" id="KW-1185">Reference proteome</keyword>
<evidence type="ECO:0000256" key="3">
    <source>
        <dbReference type="ARBA" id="ARBA00022448"/>
    </source>
</evidence>
<dbReference type="OrthoDB" id="8173690at2"/>
<evidence type="ECO:0000313" key="15">
    <source>
        <dbReference type="Proteomes" id="UP000321525"/>
    </source>
</evidence>
<dbReference type="AlphaFoldDB" id="A0A5C6Q9T5"/>
<dbReference type="Gene3D" id="2.40.160.10">
    <property type="entry name" value="Porin"/>
    <property type="match status" value="1"/>
</dbReference>
<dbReference type="PANTHER" id="PTHR34501">
    <property type="entry name" value="PROTEIN YDDL-RELATED"/>
    <property type="match status" value="1"/>
</dbReference>
<dbReference type="InterPro" id="IPR050298">
    <property type="entry name" value="Gram-neg_bact_OMP"/>
</dbReference>
<evidence type="ECO:0000256" key="4">
    <source>
        <dbReference type="ARBA" id="ARBA00022452"/>
    </source>
</evidence>
<dbReference type="InterPro" id="IPR001702">
    <property type="entry name" value="Porin_Gram-ve"/>
</dbReference>
<sequence length="308" mass="33024">MKLSYSILAAALLSTLSVSASAGDVDIYGKANVTVQSSDDGTGSYSEIKSNASRIGFKGGQDLGNGLEVIFKAEFQVDLDGDSDKGNSITDRNQYIGLKGNFGEVLLGINDTVLKQSQGKVDLFSDLNGDIKQLWKGENRMSDTVTYKSPKVNGFQLGVTYIAEDALDGQDGTSMALFYGDKALKKSKIYAAIAVDSEVKGYDAARLTVQGKLAGFTLGAIVHRQEKVSDGSDVEGFLFSAKYGFDKITVKGQVQTANYDGGDHRSGMTVGADYALAKSTKLFAFYTSFDIDNEADQDYLAAGIEYKF</sequence>
<feature type="domain" description="Porin" evidence="12">
    <location>
        <begin position="9"/>
        <end position="293"/>
    </location>
</feature>
<comment type="subunit">
    <text evidence="2">Homotrimer.</text>
</comment>
<dbReference type="GO" id="GO:0009279">
    <property type="term" value="C:cell outer membrane"/>
    <property type="evidence" value="ECO:0007669"/>
    <property type="project" value="UniProtKB-SubCell"/>
</dbReference>
<evidence type="ECO:0000256" key="10">
    <source>
        <dbReference type="ARBA" id="ARBA00023237"/>
    </source>
</evidence>
<keyword evidence="9" id="KW-0472">Membrane</keyword>
<reference evidence="14 16" key="1">
    <citation type="submission" date="2019-07" db="EMBL/GenBank/DDBJ databases">
        <title>Genomes of sea-ice associated Colwellia species.</title>
        <authorList>
            <person name="Bowman J.P."/>
        </authorList>
    </citation>
    <scope>NUCLEOTIDE SEQUENCE [LARGE SCALE GENOMIC DNA]</scope>
    <source>
        <strain evidence="13 15">ACAM 607</strain>
        <strain evidence="14 16">IC036</strain>
    </source>
</reference>
<dbReference type="CDD" id="cd00342">
    <property type="entry name" value="gram_neg_porins"/>
    <property type="match status" value="1"/>
</dbReference>
<dbReference type="Pfam" id="PF13609">
    <property type="entry name" value="Porin_4"/>
    <property type="match status" value="1"/>
</dbReference>
<keyword evidence="7" id="KW-0406">Ion transport</keyword>
<evidence type="ECO:0000256" key="11">
    <source>
        <dbReference type="SAM" id="SignalP"/>
    </source>
</evidence>
<evidence type="ECO:0000256" key="8">
    <source>
        <dbReference type="ARBA" id="ARBA00023114"/>
    </source>
</evidence>
<evidence type="ECO:0000259" key="12">
    <source>
        <dbReference type="Pfam" id="PF13609"/>
    </source>
</evidence>
<dbReference type="EMBL" id="VOLQ01000021">
    <property type="protein sequence ID" value="TWX65804.1"/>
    <property type="molecule type" value="Genomic_DNA"/>
</dbReference>
<dbReference type="InterPro" id="IPR033900">
    <property type="entry name" value="Gram_neg_porin_domain"/>
</dbReference>
<keyword evidence="5" id="KW-0812">Transmembrane</keyword>
<dbReference type="RefSeq" id="WP_146796258.1">
    <property type="nucleotide sequence ID" value="NZ_VOLP01000001.1"/>
</dbReference>
<evidence type="ECO:0000256" key="9">
    <source>
        <dbReference type="ARBA" id="ARBA00023136"/>
    </source>
</evidence>
<evidence type="ECO:0000313" key="13">
    <source>
        <dbReference type="EMBL" id="TWX62911.1"/>
    </source>
</evidence>
<protein>
    <submittedName>
        <fullName evidence="14">Porin</fullName>
    </submittedName>
</protein>
<keyword evidence="8" id="KW-0626">Porin</keyword>
<feature type="signal peptide" evidence="11">
    <location>
        <begin position="1"/>
        <end position="22"/>
    </location>
</feature>
<organism evidence="14 16">
    <name type="scientific">Colwellia hornerae</name>
    <dbReference type="NCBI Taxonomy" id="89402"/>
    <lineage>
        <taxon>Bacteria</taxon>
        <taxon>Pseudomonadati</taxon>
        <taxon>Pseudomonadota</taxon>
        <taxon>Gammaproteobacteria</taxon>
        <taxon>Alteromonadales</taxon>
        <taxon>Colwelliaceae</taxon>
        <taxon>Colwellia</taxon>
    </lineage>
</organism>